<dbReference type="InterPro" id="IPR029044">
    <property type="entry name" value="Nucleotide-diphossugar_trans"/>
</dbReference>
<dbReference type="InterPro" id="IPR005835">
    <property type="entry name" value="NTP_transferase_dom"/>
</dbReference>
<organism evidence="7 8">
    <name type="scientific">Candidatus Daviesbacteria bacterium RIFCSPHIGHO2_02_FULL_43_12</name>
    <dbReference type="NCBI Taxonomy" id="1797776"/>
    <lineage>
        <taxon>Bacteria</taxon>
        <taxon>Candidatus Daviesiibacteriota</taxon>
    </lineage>
</organism>
<comment type="similarity">
    <text evidence="1">Belongs to the UDPGP type 2 family.</text>
</comment>
<evidence type="ECO:0000256" key="1">
    <source>
        <dbReference type="ARBA" id="ARBA00006890"/>
    </source>
</evidence>
<evidence type="ECO:0000256" key="2">
    <source>
        <dbReference type="ARBA" id="ARBA00012415"/>
    </source>
</evidence>
<dbReference type="PANTHER" id="PTHR43197:SF1">
    <property type="entry name" value="UTP--GLUCOSE-1-PHOSPHATE URIDYLYLTRANSFERASE"/>
    <property type="match status" value="1"/>
</dbReference>
<evidence type="ECO:0000313" key="7">
    <source>
        <dbReference type="EMBL" id="OGE40437.1"/>
    </source>
</evidence>
<dbReference type="Pfam" id="PF00483">
    <property type="entry name" value="NTP_transferase"/>
    <property type="match status" value="1"/>
</dbReference>
<accession>A0A1F5KHL5</accession>
<proteinExistence type="inferred from homology"/>
<gene>
    <name evidence="7" type="ORF">A3D25_05425</name>
</gene>
<evidence type="ECO:0000256" key="3">
    <source>
        <dbReference type="ARBA" id="ARBA00022679"/>
    </source>
</evidence>
<protein>
    <recommendedName>
        <fullName evidence="2">UTP--glucose-1-phosphate uridylyltransferase</fullName>
        <ecNumber evidence="2">2.7.7.9</ecNumber>
    </recommendedName>
</protein>
<comment type="catalytic activity">
    <reaction evidence="5">
        <text>alpha-D-glucose 1-phosphate + UTP + H(+) = UDP-alpha-D-glucose + diphosphate</text>
        <dbReference type="Rhea" id="RHEA:19889"/>
        <dbReference type="ChEBI" id="CHEBI:15378"/>
        <dbReference type="ChEBI" id="CHEBI:33019"/>
        <dbReference type="ChEBI" id="CHEBI:46398"/>
        <dbReference type="ChEBI" id="CHEBI:58601"/>
        <dbReference type="ChEBI" id="CHEBI:58885"/>
        <dbReference type="EC" id="2.7.7.9"/>
    </reaction>
</comment>
<dbReference type="GO" id="GO:0006011">
    <property type="term" value="P:UDP-alpha-D-glucose metabolic process"/>
    <property type="evidence" value="ECO:0007669"/>
    <property type="project" value="InterPro"/>
</dbReference>
<dbReference type="InterPro" id="IPR005771">
    <property type="entry name" value="GalU_uridylyltTrfase_bac/arc"/>
</dbReference>
<sequence length="297" mass="33165">MAQKITKALIPAAGFGTRFLPQTKAMPKEMMPLIDKPIIQRVVEELVEAGIETIVIVTGWNKRSIEDHFDNNFELEQKLETAGKEKELEIVQRISNLAEFVYVRQKGPQGNATPILNARHIMGDDPFLMFWGDEFVDASPSRAKQLIEAYDKYQAMILGGIRKEASGDFKKYGYAGGTELGDGVIKISKVVEKPGTRENSPSVLATNGGYVITKDIYDHLEKAKETLPEGEELVYLMGMQGVIDSGGSVYAVELENAVYHDTGNKLDYLKTVVEYGIEHEEIGEDFVEYLATRCKDF</sequence>
<keyword evidence="4" id="KW-0548">Nucleotidyltransferase</keyword>
<dbReference type="GO" id="GO:0003983">
    <property type="term" value="F:UTP:glucose-1-phosphate uridylyltransferase activity"/>
    <property type="evidence" value="ECO:0007669"/>
    <property type="project" value="UniProtKB-EC"/>
</dbReference>
<comment type="caution">
    <text evidence="7">The sequence shown here is derived from an EMBL/GenBank/DDBJ whole genome shotgun (WGS) entry which is preliminary data.</text>
</comment>
<evidence type="ECO:0000256" key="4">
    <source>
        <dbReference type="ARBA" id="ARBA00022695"/>
    </source>
</evidence>
<reference evidence="7 8" key="1">
    <citation type="journal article" date="2016" name="Nat. Commun.">
        <title>Thousands of microbial genomes shed light on interconnected biogeochemical processes in an aquifer system.</title>
        <authorList>
            <person name="Anantharaman K."/>
            <person name="Brown C.T."/>
            <person name="Hug L.A."/>
            <person name="Sharon I."/>
            <person name="Castelle C.J."/>
            <person name="Probst A.J."/>
            <person name="Thomas B.C."/>
            <person name="Singh A."/>
            <person name="Wilkins M.J."/>
            <person name="Karaoz U."/>
            <person name="Brodie E.L."/>
            <person name="Williams K.H."/>
            <person name="Hubbard S.S."/>
            <person name="Banfield J.F."/>
        </authorList>
    </citation>
    <scope>NUCLEOTIDE SEQUENCE [LARGE SCALE GENOMIC DNA]</scope>
</reference>
<dbReference type="Gene3D" id="3.90.550.10">
    <property type="entry name" value="Spore Coat Polysaccharide Biosynthesis Protein SpsA, Chain A"/>
    <property type="match status" value="1"/>
</dbReference>
<dbReference type="EMBL" id="MFDD01000010">
    <property type="protein sequence ID" value="OGE40437.1"/>
    <property type="molecule type" value="Genomic_DNA"/>
</dbReference>
<dbReference type="EC" id="2.7.7.9" evidence="2"/>
<evidence type="ECO:0000259" key="6">
    <source>
        <dbReference type="Pfam" id="PF00483"/>
    </source>
</evidence>
<dbReference type="AlphaFoldDB" id="A0A1F5KHL5"/>
<dbReference type="Proteomes" id="UP000177328">
    <property type="component" value="Unassembled WGS sequence"/>
</dbReference>
<dbReference type="SUPFAM" id="SSF53448">
    <property type="entry name" value="Nucleotide-diphospho-sugar transferases"/>
    <property type="match status" value="1"/>
</dbReference>
<evidence type="ECO:0000313" key="8">
    <source>
        <dbReference type="Proteomes" id="UP000177328"/>
    </source>
</evidence>
<feature type="domain" description="Nucleotidyl transferase" evidence="6">
    <location>
        <begin position="7"/>
        <end position="271"/>
    </location>
</feature>
<keyword evidence="3" id="KW-0808">Transferase</keyword>
<name>A0A1F5KHL5_9BACT</name>
<evidence type="ECO:0000256" key="5">
    <source>
        <dbReference type="ARBA" id="ARBA00048128"/>
    </source>
</evidence>
<dbReference type="PANTHER" id="PTHR43197">
    <property type="entry name" value="UTP--GLUCOSE-1-PHOSPHATE URIDYLYLTRANSFERASE"/>
    <property type="match status" value="1"/>
</dbReference>